<feature type="active site" description="Nucleophile" evidence="5">
    <location>
        <position position="10"/>
    </location>
</feature>
<keyword evidence="3" id="KW-0378">Hydrolase</keyword>
<evidence type="ECO:0000256" key="2">
    <source>
        <dbReference type="ARBA" id="ARBA00013064"/>
    </source>
</evidence>
<proteinExistence type="inferred from homology"/>
<evidence type="ECO:0000259" key="6">
    <source>
        <dbReference type="SMART" id="SM00226"/>
    </source>
</evidence>
<dbReference type="CDD" id="cd16343">
    <property type="entry name" value="LMWPTP"/>
    <property type="match status" value="1"/>
</dbReference>
<feature type="active site" evidence="5">
    <location>
        <position position="16"/>
    </location>
</feature>
<comment type="similarity">
    <text evidence="1">Belongs to the low molecular weight phosphotyrosine protein phosphatase family.</text>
</comment>
<dbReference type="PANTHER" id="PTHR11717">
    <property type="entry name" value="LOW MOLECULAR WEIGHT PROTEIN TYROSINE PHOSPHATASE"/>
    <property type="match status" value="1"/>
</dbReference>
<evidence type="ECO:0000256" key="4">
    <source>
        <dbReference type="ARBA" id="ARBA00022912"/>
    </source>
</evidence>
<dbReference type="AlphaFoldDB" id="A0A9X1YH39"/>
<dbReference type="SUPFAM" id="SSF52788">
    <property type="entry name" value="Phosphotyrosine protein phosphatases I"/>
    <property type="match status" value="1"/>
</dbReference>
<dbReference type="Proteomes" id="UP001139353">
    <property type="component" value="Unassembled WGS sequence"/>
</dbReference>
<feature type="active site" description="Proton donor" evidence="5">
    <location>
        <position position="127"/>
    </location>
</feature>
<evidence type="ECO:0000256" key="3">
    <source>
        <dbReference type="ARBA" id="ARBA00022801"/>
    </source>
</evidence>
<evidence type="ECO:0000256" key="5">
    <source>
        <dbReference type="PIRSR" id="PIRSR617867-1"/>
    </source>
</evidence>
<comment type="caution">
    <text evidence="7">The sequence shown here is derived from an EMBL/GenBank/DDBJ whole genome shotgun (WGS) entry which is preliminary data.</text>
</comment>
<organism evidence="7 8">
    <name type="scientific">Scleromatobacter humisilvae</name>
    <dbReference type="NCBI Taxonomy" id="2897159"/>
    <lineage>
        <taxon>Bacteria</taxon>
        <taxon>Pseudomonadati</taxon>
        <taxon>Pseudomonadota</taxon>
        <taxon>Betaproteobacteria</taxon>
        <taxon>Burkholderiales</taxon>
        <taxon>Sphaerotilaceae</taxon>
        <taxon>Scleromatobacter</taxon>
    </lineage>
</organism>
<accession>A0A9X1YH39</accession>
<dbReference type="PRINTS" id="PR00719">
    <property type="entry name" value="LMWPTPASE"/>
</dbReference>
<dbReference type="PANTHER" id="PTHR11717:SF7">
    <property type="entry name" value="LOW MOLECULAR WEIGHT PHOSPHOTYROSINE PROTEIN PHOSPHATASE"/>
    <property type="match status" value="1"/>
</dbReference>
<name>A0A9X1YH39_9BURK</name>
<dbReference type="InterPro" id="IPR050438">
    <property type="entry name" value="LMW_PTPase"/>
</dbReference>
<dbReference type="GO" id="GO:0004725">
    <property type="term" value="F:protein tyrosine phosphatase activity"/>
    <property type="evidence" value="ECO:0007669"/>
    <property type="project" value="UniProtKB-EC"/>
</dbReference>
<feature type="domain" description="Phosphotyrosine protein phosphatase I" evidence="6">
    <location>
        <begin position="4"/>
        <end position="153"/>
    </location>
</feature>
<dbReference type="InterPro" id="IPR017867">
    <property type="entry name" value="Tyr_phospatase_low_mol_wt"/>
</dbReference>
<dbReference type="RefSeq" id="WP_275682402.1">
    <property type="nucleotide sequence ID" value="NZ_JAJLJH010000002.1"/>
</dbReference>
<dbReference type="SMART" id="SM00226">
    <property type="entry name" value="LMWPc"/>
    <property type="match status" value="1"/>
</dbReference>
<evidence type="ECO:0000313" key="7">
    <source>
        <dbReference type="EMBL" id="MCK9686379.1"/>
    </source>
</evidence>
<dbReference type="Gene3D" id="3.40.50.2300">
    <property type="match status" value="1"/>
</dbReference>
<dbReference type="EMBL" id="JAJLJH010000002">
    <property type="protein sequence ID" value="MCK9686379.1"/>
    <property type="molecule type" value="Genomic_DNA"/>
</dbReference>
<evidence type="ECO:0000256" key="1">
    <source>
        <dbReference type="ARBA" id="ARBA00011063"/>
    </source>
</evidence>
<reference evidence="7" key="1">
    <citation type="submission" date="2021-11" db="EMBL/GenBank/DDBJ databases">
        <title>BS-T2-15 a new species belonging to the Comamonadaceae family isolated from the soil of a French oak forest.</title>
        <authorList>
            <person name="Mieszkin S."/>
            <person name="Alain K."/>
        </authorList>
    </citation>
    <scope>NUCLEOTIDE SEQUENCE</scope>
    <source>
        <strain evidence="7">BS-T2-15</strain>
    </source>
</reference>
<dbReference type="Pfam" id="PF01451">
    <property type="entry name" value="LMWPc"/>
    <property type="match status" value="1"/>
</dbReference>
<evidence type="ECO:0000313" key="8">
    <source>
        <dbReference type="Proteomes" id="UP001139353"/>
    </source>
</evidence>
<dbReference type="InterPro" id="IPR036196">
    <property type="entry name" value="Ptyr_pPase_sf"/>
</dbReference>
<dbReference type="EC" id="3.1.3.48" evidence="2"/>
<keyword evidence="8" id="KW-1185">Reference proteome</keyword>
<gene>
    <name evidence="7" type="ORF">LPC04_11740</name>
</gene>
<sequence>METVRILFVCTGNLCRSPMAAAVGRTLVGGAGLRMRMAFDSAGTSALRGRPPIDPRARAVLTRAGYAVGAHGARRATPEDFAANDLVLAMDGGHLDALVDVCAPEHAHKIRRFLDFAPGFEGKDVPDPYFGDVGGFERVLQLCELGVRGLLAAAPGLFSNSGAAAIRDPSAG</sequence>
<protein>
    <recommendedName>
        <fullName evidence="2">protein-tyrosine-phosphatase</fullName>
        <ecNumber evidence="2">3.1.3.48</ecNumber>
    </recommendedName>
</protein>
<keyword evidence="4" id="KW-0904">Protein phosphatase</keyword>
<dbReference type="InterPro" id="IPR023485">
    <property type="entry name" value="Ptyr_pPase"/>
</dbReference>